<evidence type="ECO:0000313" key="3">
    <source>
        <dbReference type="Proteomes" id="UP001152523"/>
    </source>
</evidence>
<organism evidence="2 3">
    <name type="scientific">Cuscuta epithymum</name>
    <dbReference type="NCBI Taxonomy" id="186058"/>
    <lineage>
        <taxon>Eukaryota</taxon>
        <taxon>Viridiplantae</taxon>
        <taxon>Streptophyta</taxon>
        <taxon>Embryophyta</taxon>
        <taxon>Tracheophyta</taxon>
        <taxon>Spermatophyta</taxon>
        <taxon>Magnoliopsida</taxon>
        <taxon>eudicotyledons</taxon>
        <taxon>Gunneridae</taxon>
        <taxon>Pentapetalae</taxon>
        <taxon>asterids</taxon>
        <taxon>lamiids</taxon>
        <taxon>Solanales</taxon>
        <taxon>Convolvulaceae</taxon>
        <taxon>Cuscuteae</taxon>
        <taxon>Cuscuta</taxon>
        <taxon>Cuscuta subgen. Cuscuta</taxon>
    </lineage>
</organism>
<sequence>MGHRGSVRGPGDVREEPGAGGDPQQVGDAGRAGLHLPGAAGPERGEVRGGGVVQGRSPDLQRRRPGLLGEPEPDPRAEHLGHLGLPGHPDGSRGGLSRRRRPARRGHRPALPGWKLRPARFG</sequence>
<accession>A0AAV0CI44</accession>
<reference evidence="2" key="1">
    <citation type="submission" date="2022-07" db="EMBL/GenBank/DDBJ databases">
        <authorList>
            <person name="Macas J."/>
            <person name="Novak P."/>
            <person name="Neumann P."/>
        </authorList>
    </citation>
    <scope>NUCLEOTIDE SEQUENCE</scope>
</reference>
<dbReference type="Proteomes" id="UP001152523">
    <property type="component" value="Unassembled WGS sequence"/>
</dbReference>
<evidence type="ECO:0000313" key="2">
    <source>
        <dbReference type="EMBL" id="CAH9076480.1"/>
    </source>
</evidence>
<name>A0AAV0CI44_9ASTE</name>
<comment type="caution">
    <text evidence="2">The sequence shown here is derived from an EMBL/GenBank/DDBJ whole genome shotgun (WGS) entry which is preliminary data.</text>
</comment>
<keyword evidence="3" id="KW-1185">Reference proteome</keyword>
<feature type="region of interest" description="Disordered" evidence="1">
    <location>
        <begin position="1"/>
        <end position="122"/>
    </location>
</feature>
<dbReference type="EMBL" id="CAMAPF010000030">
    <property type="protein sequence ID" value="CAH9076480.1"/>
    <property type="molecule type" value="Genomic_DNA"/>
</dbReference>
<gene>
    <name evidence="2" type="ORF">CEPIT_LOCUS5908</name>
</gene>
<evidence type="ECO:0000256" key="1">
    <source>
        <dbReference type="SAM" id="MobiDB-lite"/>
    </source>
</evidence>
<proteinExistence type="predicted"/>
<feature type="compositionally biased region" description="Basic residues" evidence="1">
    <location>
        <begin position="96"/>
        <end position="108"/>
    </location>
</feature>
<protein>
    <submittedName>
        <fullName evidence="2">Uncharacterized protein</fullName>
    </submittedName>
</protein>
<dbReference type="AlphaFoldDB" id="A0AAV0CI44"/>